<dbReference type="Gene3D" id="1.25.10.10">
    <property type="entry name" value="Leucine-rich Repeat Variant"/>
    <property type="match status" value="2"/>
</dbReference>
<organism evidence="4 5">
    <name type="scientific">Desulfobotulus mexicanus</name>
    <dbReference type="NCBI Taxonomy" id="2586642"/>
    <lineage>
        <taxon>Bacteria</taxon>
        <taxon>Pseudomonadati</taxon>
        <taxon>Thermodesulfobacteriota</taxon>
        <taxon>Desulfobacteria</taxon>
        <taxon>Desulfobacterales</taxon>
        <taxon>Desulfobacteraceae</taxon>
        <taxon>Desulfobotulus</taxon>
    </lineage>
</organism>
<feature type="domain" description="Response regulatory" evidence="3">
    <location>
        <begin position="426"/>
        <end position="553"/>
    </location>
</feature>
<name>A0A5Q4VFJ1_9BACT</name>
<dbReference type="AlphaFoldDB" id="A0A5Q4VFJ1"/>
<dbReference type="InterPro" id="IPR011989">
    <property type="entry name" value="ARM-like"/>
</dbReference>
<dbReference type="SUPFAM" id="SSF48371">
    <property type="entry name" value="ARM repeat"/>
    <property type="match status" value="1"/>
</dbReference>
<dbReference type="Proteomes" id="UP000321899">
    <property type="component" value="Unassembled WGS sequence"/>
</dbReference>
<dbReference type="GO" id="GO:0000160">
    <property type="term" value="P:phosphorelay signal transduction system"/>
    <property type="evidence" value="ECO:0007669"/>
    <property type="project" value="InterPro"/>
</dbReference>
<dbReference type="Pfam" id="PF00072">
    <property type="entry name" value="Response_reg"/>
    <property type="match status" value="1"/>
</dbReference>
<dbReference type="EMBL" id="VDMB01000008">
    <property type="protein sequence ID" value="TYT74791.1"/>
    <property type="molecule type" value="Genomic_DNA"/>
</dbReference>
<accession>A0A5Q4VFJ1</accession>
<dbReference type="Gene3D" id="3.40.50.2300">
    <property type="match status" value="1"/>
</dbReference>
<dbReference type="SMART" id="SM00448">
    <property type="entry name" value="REC"/>
    <property type="match status" value="1"/>
</dbReference>
<dbReference type="RefSeq" id="WP_139448079.1">
    <property type="nucleotide sequence ID" value="NZ_VDMB01000008.1"/>
</dbReference>
<reference evidence="4 5" key="1">
    <citation type="submission" date="2019-06" db="EMBL/GenBank/DDBJ databases">
        <title>Desulfobotulus mexicanus sp. nov., a novel sulfate-reducing bacterium isolated from the sediment of an alkaline crater lake in Mexico.</title>
        <authorList>
            <person name="Hirschler-Rea A."/>
        </authorList>
    </citation>
    <scope>NUCLEOTIDE SEQUENCE [LARGE SCALE GENOMIC DNA]</scope>
    <source>
        <strain evidence="4 5">PAR22N</strain>
    </source>
</reference>
<dbReference type="PANTHER" id="PTHR44591">
    <property type="entry name" value="STRESS RESPONSE REGULATOR PROTEIN 1"/>
    <property type="match status" value="1"/>
</dbReference>
<sequence length="553" mass="61229">MTKISISEFIDELKFCISEKDMVKAKALLQFLPKIDPKNQIRTLYEISKAEDRVVHPALCYMLELPISDPGVKNRLHDLLLDKSCACQDLLLEELKADTLDKRLPLIRITGELQVKEAIPLLSDYLSRKSDADFLRETIKALSLMASQTCIRAIADFIFYGDEELKQEAIFALAEIGGPTAIHLLAEAIRGDNRTDQLIIEALGEIQDQAALQRLTQLLNSHYVDVRNWTIDKLISIGDKAVPVVVENLKESDDDALVHTLNVLGNIGDKSAIPAIQKILFRRPENANVRFAAYEAMERLPAAKAAISLATGLEDPEEQVRLAAARAVDKNLSPILAAGLKNMIAPGNENANQIVATLIDAGADKTFESLIQEESFSNMAISHLAGKAHPDIRKHYLVLMQSQGHHELAEKVLAAVAPEKETRGLTIFVVDDSKMMLRIYKSKLHAMGHTPVLFDFPSRAIEAALENKPDLVITDLNMPDINGIQLTKQLRRKYTPASLPIIMITTQSDFVGQHSGQPNARIDTESMQSIGISMVMNKPFDDADLAANIKKLT</sequence>
<dbReference type="InterPro" id="IPR050595">
    <property type="entry name" value="Bact_response_regulator"/>
</dbReference>
<dbReference type="OrthoDB" id="673128at2"/>
<gene>
    <name evidence="4" type="ORF">FIM25_08040</name>
</gene>
<dbReference type="PANTHER" id="PTHR44591:SF23">
    <property type="entry name" value="CHEY SUBFAMILY"/>
    <property type="match status" value="1"/>
</dbReference>
<protein>
    <submittedName>
        <fullName evidence="4">Response regulator</fullName>
    </submittedName>
</protein>
<feature type="modified residue" description="4-aspartylphosphate" evidence="2">
    <location>
        <position position="475"/>
    </location>
</feature>
<dbReference type="SMART" id="SM00567">
    <property type="entry name" value="EZ_HEAT"/>
    <property type="match status" value="4"/>
</dbReference>
<proteinExistence type="predicted"/>
<dbReference type="InterPro" id="IPR004155">
    <property type="entry name" value="PBS_lyase_HEAT"/>
</dbReference>
<evidence type="ECO:0000313" key="5">
    <source>
        <dbReference type="Proteomes" id="UP000321899"/>
    </source>
</evidence>
<dbReference type="PROSITE" id="PS50110">
    <property type="entry name" value="RESPONSE_REGULATORY"/>
    <property type="match status" value="1"/>
</dbReference>
<evidence type="ECO:0000259" key="3">
    <source>
        <dbReference type="PROSITE" id="PS50110"/>
    </source>
</evidence>
<keyword evidence="5" id="KW-1185">Reference proteome</keyword>
<evidence type="ECO:0000256" key="1">
    <source>
        <dbReference type="ARBA" id="ARBA00022553"/>
    </source>
</evidence>
<evidence type="ECO:0000313" key="4">
    <source>
        <dbReference type="EMBL" id="TYT74791.1"/>
    </source>
</evidence>
<dbReference type="InterPro" id="IPR011006">
    <property type="entry name" value="CheY-like_superfamily"/>
</dbReference>
<dbReference type="InterPro" id="IPR016024">
    <property type="entry name" value="ARM-type_fold"/>
</dbReference>
<dbReference type="Pfam" id="PF13646">
    <property type="entry name" value="HEAT_2"/>
    <property type="match status" value="2"/>
</dbReference>
<dbReference type="SUPFAM" id="SSF52172">
    <property type="entry name" value="CheY-like"/>
    <property type="match status" value="1"/>
</dbReference>
<keyword evidence="1 2" id="KW-0597">Phosphoprotein</keyword>
<comment type="caution">
    <text evidence="4">The sequence shown here is derived from an EMBL/GenBank/DDBJ whole genome shotgun (WGS) entry which is preliminary data.</text>
</comment>
<evidence type="ECO:0000256" key="2">
    <source>
        <dbReference type="PROSITE-ProRule" id="PRU00169"/>
    </source>
</evidence>
<dbReference type="InterPro" id="IPR001789">
    <property type="entry name" value="Sig_transdc_resp-reg_receiver"/>
</dbReference>